<dbReference type="Gene3D" id="3.40.50.2300">
    <property type="match status" value="1"/>
</dbReference>
<protein>
    <submittedName>
        <fullName evidence="8">Sigma-54-dependent Fis family transcriptional regulator</fullName>
    </submittedName>
</protein>
<dbReference type="SUPFAM" id="SSF52540">
    <property type="entry name" value="P-loop containing nucleoside triphosphate hydrolases"/>
    <property type="match status" value="1"/>
</dbReference>
<keyword evidence="4" id="KW-0804">Transcription</keyword>
<dbReference type="PROSITE" id="PS50110">
    <property type="entry name" value="RESPONSE_REGULATORY"/>
    <property type="match status" value="1"/>
</dbReference>
<evidence type="ECO:0000313" key="9">
    <source>
        <dbReference type="Proteomes" id="UP000290218"/>
    </source>
</evidence>
<gene>
    <name evidence="8" type="ORF">ESB00_01775</name>
</gene>
<accession>A0A4Q1C770</accession>
<keyword evidence="3" id="KW-0805">Transcription regulation</keyword>
<dbReference type="InterPro" id="IPR002078">
    <property type="entry name" value="Sigma_54_int"/>
</dbReference>
<feature type="domain" description="Sigma-54 factor interaction" evidence="6">
    <location>
        <begin position="144"/>
        <end position="355"/>
    </location>
</feature>
<keyword evidence="5" id="KW-0597">Phosphoprotein</keyword>
<dbReference type="CDD" id="cd00009">
    <property type="entry name" value="AAA"/>
    <property type="match status" value="1"/>
</dbReference>
<dbReference type="PANTHER" id="PTHR32071">
    <property type="entry name" value="TRANSCRIPTIONAL REGULATORY PROTEIN"/>
    <property type="match status" value="1"/>
</dbReference>
<dbReference type="GO" id="GO:0000160">
    <property type="term" value="P:phosphorelay signal transduction system"/>
    <property type="evidence" value="ECO:0007669"/>
    <property type="project" value="InterPro"/>
</dbReference>
<dbReference type="Pfam" id="PF02954">
    <property type="entry name" value="HTH_8"/>
    <property type="match status" value="1"/>
</dbReference>
<reference evidence="8 9" key="1">
    <citation type="submission" date="2019-01" db="EMBL/GenBank/DDBJ databases">
        <title>Lacunisphaera sp. strain TWA-58.</title>
        <authorList>
            <person name="Chen W.-M."/>
        </authorList>
    </citation>
    <scope>NUCLEOTIDE SEQUENCE [LARGE SCALE GENOMIC DNA]</scope>
    <source>
        <strain evidence="8 9">TWA-58</strain>
    </source>
</reference>
<dbReference type="InterPro" id="IPR002197">
    <property type="entry name" value="HTH_Fis"/>
</dbReference>
<dbReference type="InterPro" id="IPR027417">
    <property type="entry name" value="P-loop_NTPase"/>
</dbReference>
<dbReference type="InterPro" id="IPR011006">
    <property type="entry name" value="CheY-like_superfamily"/>
</dbReference>
<name>A0A4Q1C770_9BACT</name>
<feature type="domain" description="Response regulatory" evidence="7">
    <location>
        <begin position="3"/>
        <end position="117"/>
    </location>
</feature>
<evidence type="ECO:0000256" key="2">
    <source>
        <dbReference type="ARBA" id="ARBA00022840"/>
    </source>
</evidence>
<dbReference type="OrthoDB" id="9802354at2"/>
<feature type="modified residue" description="4-aspartylphosphate" evidence="5">
    <location>
        <position position="52"/>
    </location>
</feature>
<dbReference type="InterPro" id="IPR001789">
    <property type="entry name" value="Sig_transdc_resp-reg_receiver"/>
</dbReference>
<evidence type="ECO:0000259" key="6">
    <source>
        <dbReference type="PROSITE" id="PS50045"/>
    </source>
</evidence>
<dbReference type="Proteomes" id="UP000290218">
    <property type="component" value="Unassembled WGS sequence"/>
</dbReference>
<keyword evidence="2" id="KW-0067">ATP-binding</keyword>
<dbReference type="SUPFAM" id="SSF52172">
    <property type="entry name" value="CheY-like"/>
    <property type="match status" value="1"/>
</dbReference>
<keyword evidence="9" id="KW-1185">Reference proteome</keyword>
<dbReference type="SMART" id="SM00448">
    <property type="entry name" value="REC"/>
    <property type="match status" value="1"/>
</dbReference>
<dbReference type="InterPro" id="IPR058031">
    <property type="entry name" value="AAA_lid_NorR"/>
</dbReference>
<dbReference type="Pfam" id="PF00158">
    <property type="entry name" value="Sigma54_activat"/>
    <property type="match status" value="1"/>
</dbReference>
<dbReference type="GO" id="GO:0006355">
    <property type="term" value="P:regulation of DNA-templated transcription"/>
    <property type="evidence" value="ECO:0007669"/>
    <property type="project" value="InterPro"/>
</dbReference>
<evidence type="ECO:0000256" key="3">
    <source>
        <dbReference type="ARBA" id="ARBA00023015"/>
    </source>
</evidence>
<dbReference type="EMBL" id="SDHX01000001">
    <property type="protein sequence ID" value="RXK54650.1"/>
    <property type="molecule type" value="Genomic_DNA"/>
</dbReference>
<keyword evidence="1" id="KW-0547">Nucleotide-binding</keyword>
<evidence type="ECO:0000313" key="8">
    <source>
        <dbReference type="EMBL" id="RXK54650.1"/>
    </source>
</evidence>
<evidence type="ECO:0000259" key="7">
    <source>
        <dbReference type="PROSITE" id="PS50110"/>
    </source>
</evidence>
<dbReference type="RefSeq" id="WP_129046014.1">
    <property type="nucleotide sequence ID" value="NZ_SDHX01000001.1"/>
</dbReference>
<dbReference type="GO" id="GO:0043565">
    <property type="term" value="F:sequence-specific DNA binding"/>
    <property type="evidence" value="ECO:0007669"/>
    <property type="project" value="InterPro"/>
</dbReference>
<proteinExistence type="predicted"/>
<dbReference type="AlphaFoldDB" id="A0A4Q1C770"/>
<dbReference type="PANTHER" id="PTHR32071:SF122">
    <property type="entry name" value="SIGMA FACTOR"/>
    <property type="match status" value="1"/>
</dbReference>
<organism evidence="8 9">
    <name type="scientific">Oleiharenicola lentus</name>
    <dbReference type="NCBI Taxonomy" id="2508720"/>
    <lineage>
        <taxon>Bacteria</taxon>
        <taxon>Pseudomonadati</taxon>
        <taxon>Verrucomicrobiota</taxon>
        <taxon>Opitutia</taxon>
        <taxon>Opitutales</taxon>
        <taxon>Opitutaceae</taxon>
        <taxon>Oleiharenicola</taxon>
    </lineage>
</organism>
<comment type="caution">
    <text evidence="8">The sequence shown here is derived from an EMBL/GenBank/DDBJ whole genome shotgun (WGS) entry which is preliminary data.</text>
</comment>
<sequence>MASILIVDDLISIHEMLEAVIQPSGHKTSFATDGEKALVRYKAEKFDLVLCDIDMKPMDGITLLKQLKLYDPGAVVVIMTAYASTESAIQALKHGAFDYLQKPFKVDELMSALKRSLEFRRTVTERETHGPVEAVKSGDFEARLVGQSPKIKRLTAQLKKLATAHTPVLISGEAGTGHEIAAELLHASGPAADKPMVRIDCRLSSMESLRSGLLGENGAGGTWVQQAKGGTLFLTHLQSLPKEAQSELISVIRNNAHNFRLICATEEDLEKLSEAGAFNEELFYRIAALPVEMPPMRERTEDIPLLLKSIAAKVSNPQIDPRLVEFSADALATLRTCRWPGNLDEFTQVISQILTTTEARVVTSAQLPLRLHELKDWPKLSDYLAGQEKLYITRVLNACQGDKAKAAKILGVDPAQLD</sequence>
<evidence type="ECO:0000256" key="4">
    <source>
        <dbReference type="ARBA" id="ARBA00023163"/>
    </source>
</evidence>
<dbReference type="GO" id="GO:0005524">
    <property type="term" value="F:ATP binding"/>
    <property type="evidence" value="ECO:0007669"/>
    <property type="project" value="UniProtKB-KW"/>
</dbReference>
<dbReference type="PROSITE" id="PS50045">
    <property type="entry name" value="SIGMA54_INTERACT_4"/>
    <property type="match status" value="1"/>
</dbReference>
<dbReference type="Gene3D" id="1.10.8.60">
    <property type="match status" value="1"/>
</dbReference>
<evidence type="ECO:0000256" key="5">
    <source>
        <dbReference type="PROSITE-ProRule" id="PRU00169"/>
    </source>
</evidence>
<dbReference type="Gene3D" id="1.10.10.60">
    <property type="entry name" value="Homeodomain-like"/>
    <property type="match status" value="1"/>
</dbReference>
<dbReference type="Pfam" id="PF25601">
    <property type="entry name" value="AAA_lid_14"/>
    <property type="match status" value="1"/>
</dbReference>
<dbReference type="Pfam" id="PF00072">
    <property type="entry name" value="Response_reg"/>
    <property type="match status" value="1"/>
</dbReference>
<evidence type="ECO:0000256" key="1">
    <source>
        <dbReference type="ARBA" id="ARBA00022741"/>
    </source>
</evidence>
<dbReference type="Gene3D" id="3.40.50.300">
    <property type="entry name" value="P-loop containing nucleotide triphosphate hydrolases"/>
    <property type="match status" value="1"/>
</dbReference>